<comment type="catalytic activity">
    <reaction evidence="7">
        <text>L-aspartate + 2-oxoglutarate = oxaloacetate + L-glutamate</text>
        <dbReference type="Rhea" id="RHEA:21824"/>
        <dbReference type="ChEBI" id="CHEBI:16452"/>
        <dbReference type="ChEBI" id="CHEBI:16810"/>
        <dbReference type="ChEBI" id="CHEBI:29985"/>
        <dbReference type="ChEBI" id="CHEBI:29991"/>
        <dbReference type="EC" id="2.6.1.1"/>
    </reaction>
</comment>
<dbReference type="PROSITE" id="PS00105">
    <property type="entry name" value="AA_TRANSFER_CLASS_1"/>
    <property type="match status" value="1"/>
</dbReference>
<dbReference type="GO" id="GO:0030170">
    <property type="term" value="F:pyridoxal phosphate binding"/>
    <property type="evidence" value="ECO:0007669"/>
    <property type="project" value="InterPro"/>
</dbReference>
<reference evidence="9" key="2">
    <citation type="journal article" date="2010" name="Gene">
        <title>Unique genome of dicyemid mesozoan: highly shortened spliceosomal introns in conservative exon/intron structure.</title>
        <authorList>
            <person name="Ogino K."/>
            <person name="Tsuneki K."/>
            <person name="Furuya H."/>
        </authorList>
    </citation>
    <scope>NUCLEOTIDE SEQUENCE</scope>
</reference>
<name>B9ZYV4_DICJA</name>
<dbReference type="GO" id="GO:0006520">
    <property type="term" value="P:amino acid metabolic process"/>
    <property type="evidence" value="ECO:0007669"/>
    <property type="project" value="InterPro"/>
</dbReference>
<evidence type="ECO:0000313" key="9">
    <source>
        <dbReference type="EMBL" id="BAH29717.1"/>
    </source>
</evidence>
<dbReference type="SUPFAM" id="SSF53383">
    <property type="entry name" value="PLP-dependent transferases"/>
    <property type="match status" value="1"/>
</dbReference>
<gene>
    <name evidence="10" type="primary">Asp_trans</name>
</gene>
<dbReference type="CDD" id="cd00609">
    <property type="entry name" value="AAT_like"/>
    <property type="match status" value="1"/>
</dbReference>
<evidence type="ECO:0000256" key="6">
    <source>
        <dbReference type="ARBA" id="ARBA00022898"/>
    </source>
</evidence>
<evidence type="ECO:0000256" key="7">
    <source>
        <dbReference type="RuleBase" id="RU000480"/>
    </source>
</evidence>
<organism evidence="9">
    <name type="scientific">Dicyema japonicum</name>
    <name type="common">Dicyemid mesozoan</name>
    <dbReference type="NCBI Taxonomy" id="399803"/>
    <lineage>
        <taxon>Eukaryota</taxon>
        <taxon>Metazoa</taxon>
        <taxon>Spiralia</taxon>
        <taxon>Lophotrochozoa</taxon>
        <taxon>Mesozoa</taxon>
        <taxon>Dicyemida</taxon>
        <taxon>Rhombozoa</taxon>
        <taxon>Dicyemidae</taxon>
        <taxon>Dicyema</taxon>
    </lineage>
</organism>
<dbReference type="InterPro" id="IPR015424">
    <property type="entry name" value="PyrdxlP-dep_Trfase"/>
</dbReference>
<evidence type="ECO:0000256" key="2">
    <source>
        <dbReference type="ARBA" id="ARBA00007441"/>
    </source>
</evidence>
<dbReference type="Pfam" id="PF00155">
    <property type="entry name" value="Aminotran_1_2"/>
    <property type="match status" value="1"/>
</dbReference>
<keyword evidence="4 7" id="KW-0032">Aminotransferase</keyword>
<protein>
    <recommendedName>
        <fullName evidence="7">Aspartate aminotransferase</fullName>
        <ecNumber evidence="7">2.6.1.1</ecNumber>
    </recommendedName>
</protein>
<evidence type="ECO:0000313" key="10">
    <source>
        <dbReference type="EMBL" id="BAJ09730.1"/>
    </source>
</evidence>
<evidence type="ECO:0000259" key="8">
    <source>
        <dbReference type="Pfam" id="PF00155"/>
    </source>
</evidence>
<proteinExistence type="evidence at transcript level"/>
<dbReference type="InterPro" id="IPR004839">
    <property type="entry name" value="Aminotransferase_I/II_large"/>
</dbReference>
<dbReference type="Gene3D" id="3.90.1150.10">
    <property type="entry name" value="Aspartate Aminotransferase, domain 1"/>
    <property type="match status" value="1"/>
</dbReference>
<dbReference type="InterPro" id="IPR015421">
    <property type="entry name" value="PyrdxlP-dep_Trfase_major"/>
</dbReference>
<dbReference type="InterPro" id="IPR015422">
    <property type="entry name" value="PyrdxlP-dep_Trfase_small"/>
</dbReference>
<dbReference type="Gene3D" id="3.40.640.10">
    <property type="entry name" value="Type I PLP-dependent aspartate aminotransferase-like (Major domain)"/>
    <property type="match status" value="1"/>
</dbReference>
<dbReference type="EMBL" id="AB429230">
    <property type="protein sequence ID" value="BAH29717.1"/>
    <property type="molecule type" value="Genomic_DNA"/>
</dbReference>
<accession>B9ZYV4</accession>
<evidence type="ECO:0000256" key="4">
    <source>
        <dbReference type="ARBA" id="ARBA00022576"/>
    </source>
</evidence>
<dbReference type="EC" id="2.6.1.1" evidence="7"/>
<reference evidence="10" key="1">
    <citation type="submission" date="2009-12" db="EMBL/GenBank/DDBJ databases">
        <title>Distinction of cell types in dicyemid mesozoans (phylum dicyemida) by expression patterns of 16 genes.</title>
        <authorList>
            <person name="Ogino K."/>
            <person name="Tsuneki K."/>
            <person name="Furuya H."/>
        </authorList>
    </citation>
    <scope>NUCLEOTIDE SEQUENCE</scope>
</reference>
<evidence type="ECO:0000256" key="5">
    <source>
        <dbReference type="ARBA" id="ARBA00022679"/>
    </source>
</evidence>
<dbReference type="PRINTS" id="PR00799">
    <property type="entry name" value="TRANSAMINASE"/>
</dbReference>
<feature type="domain" description="Aminotransferase class I/classII large" evidence="8">
    <location>
        <begin position="30"/>
        <end position="393"/>
    </location>
</feature>
<dbReference type="GO" id="GO:0004069">
    <property type="term" value="F:L-aspartate:2-oxoglutarate aminotransferase activity"/>
    <property type="evidence" value="ECO:0007669"/>
    <property type="project" value="UniProtKB-EC"/>
</dbReference>
<evidence type="ECO:0000256" key="3">
    <source>
        <dbReference type="ARBA" id="ARBA00011738"/>
    </source>
</evidence>
<dbReference type="AlphaFoldDB" id="B9ZYV4"/>
<sequence length="398" mass="44372">MSFLSTKLKLLPPDPIFKANEEFQASTNSQKLNLSIGAYTDEDGTVYVLNTVKEAKAMILQDSKDTHQYLPITGYPQLNDICGKLIFGDDNSFKNKFVAFQVLGGTGGFFVGAELLNKYCNLGNVVIPSKTWGSHNSIFGNMNFVITNYKIEANSDGSLAIDQIVEDLKKCPEKSVVILQACCHNPCGLDPEQEGWKRIANVIMERNLVPFLDLAYMGFGSLNMADDAWAVRYFASLGIDFLVSVSFSKNFGLYGERIGCLMVFAKDTECLEALASNVKAIIRCAYSTPPSFGAKIVMKIFSDDILYRKWQEELKTLTKRVIKVRGMLYENLKSKGIDWPQITKARGFFFQSPLSEEQVNRLKADWDLFILPNGRINMAGLLADRVDDLAAAIKDVST</sequence>
<comment type="miscellaneous">
    <text evidence="7">In eukaryotes there are cytoplasmic, mitochondrial and chloroplastic isozymes.</text>
</comment>
<comment type="cofactor">
    <cofactor evidence="1">
        <name>pyridoxal 5'-phosphate</name>
        <dbReference type="ChEBI" id="CHEBI:597326"/>
    </cofactor>
</comment>
<dbReference type="PANTHER" id="PTHR11879">
    <property type="entry name" value="ASPARTATE AMINOTRANSFERASE"/>
    <property type="match status" value="1"/>
</dbReference>
<dbReference type="PANTHER" id="PTHR11879:SF55">
    <property type="entry name" value="GLUTAMATE OXALOACETATE TRANSAMINASE 1, ISOFORM B"/>
    <property type="match status" value="1"/>
</dbReference>
<dbReference type="InterPro" id="IPR000796">
    <property type="entry name" value="Asp_trans"/>
</dbReference>
<keyword evidence="5 7" id="KW-0808">Transferase</keyword>
<comment type="subunit">
    <text evidence="3 7">Homodimer.</text>
</comment>
<keyword evidence="6" id="KW-0663">Pyridoxal phosphate</keyword>
<dbReference type="NCBIfam" id="NF006719">
    <property type="entry name" value="PRK09257.1"/>
    <property type="match status" value="1"/>
</dbReference>
<evidence type="ECO:0000256" key="1">
    <source>
        <dbReference type="ARBA" id="ARBA00001933"/>
    </source>
</evidence>
<dbReference type="EMBL" id="AB539527">
    <property type="protein sequence ID" value="BAJ09730.1"/>
    <property type="molecule type" value="mRNA"/>
</dbReference>
<comment type="similarity">
    <text evidence="2">Belongs to the class-I pyridoxal-phosphate-dependent aminotransferase family.</text>
</comment>
<dbReference type="InterPro" id="IPR004838">
    <property type="entry name" value="NHTrfase_class1_PyrdxlP-BS"/>
</dbReference>